<dbReference type="HOGENOM" id="CLU_2662781_0_0_11"/>
<keyword evidence="3" id="KW-1185">Reference proteome</keyword>
<dbReference type="SUPFAM" id="SSF160631">
    <property type="entry name" value="SMI1/KNR4-like"/>
    <property type="match status" value="1"/>
</dbReference>
<evidence type="ECO:0000313" key="1">
    <source>
        <dbReference type="EMBL" id="ASU79686.1"/>
    </source>
</evidence>
<reference evidence="1 4" key="2">
    <citation type="submission" date="2017-08" db="EMBL/GenBank/DDBJ databases">
        <title>The complete genome sequence of moderately halophilic actinomycete Actinopolyspora erythraea YIM 90600, the producer of novel erythromycin, novel actinopolysporins A-C and tubercidin.</title>
        <authorList>
            <person name="Yin M."/>
            <person name="Tang S."/>
        </authorList>
    </citation>
    <scope>NUCLEOTIDE SEQUENCE [LARGE SCALE GENOMIC DNA]</scope>
    <source>
        <strain evidence="1 4">YIM 90600</strain>
    </source>
</reference>
<dbReference type="Proteomes" id="UP000215043">
    <property type="component" value="Chromosome"/>
</dbReference>
<dbReference type="EMBL" id="JPMV01000044">
    <property type="protein sequence ID" value="KGI79497.1"/>
    <property type="molecule type" value="Genomic_DNA"/>
</dbReference>
<reference evidence="2 3" key="1">
    <citation type="journal article" date="2014" name="PLoS ONE">
        <title>Identification and Characterization of a New Erythromycin Biosynthetic Gene Cluster in Actinopolyspora erythraea YIM90600, a Novel Erythronolide-Producing Halophilic Actinomycete Isolated from Salt Field.</title>
        <authorList>
            <person name="Chen D."/>
            <person name="Feng J."/>
            <person name="Huang L."/>
            <person name="Zhang Q."/>
            <person name="Wu J."/>
            <person name="Zhu X."/>
            <person name="Duan Y."/>
            <person name="Xu Z."/>
        </authorList>
    </citation>
    <scope>NUCLEOTIDE SEQUENCE [LARGE SCALE GENOMIC DNA]</scope>
    <source>
        <strain evidence="2 3">YIM90600</strain>
    </source>
</reference>
<dbReference type="Gene3D" id="3.40.1580.10">
    <property type="entry name" value="SMI1/KNR4-like"/>
    <property type="match status" value="1"/>
</dbReference>
<evidence type="ECO:0000313" key="3">
    <source>
        <dbReference type="Proteomes" id="UP000029737"/>
    </source>
</evidence>
<sequence>MGSELSMASSLDRLRMLLPPPEVAPAPQLWEDVERRLGVALPNDYKDFTEVYGDGTLEDYLLLEQLITPDEEFSK</sequence>
<organism evidence="1 4">
    <name type="scientific">Actinopolyspora erythraea</name>
    <dbReference type="NCBI Taxonomy" id="414996"/>
    <lineage>
        <taxon>Bacteria</taxon>
        <taxon>Bacillati</taxon>
        <taxon>Actinomycetota</taxon>
        <taxon>Actinomycetes</taxon>
        <taxon>Actinopolysporales</taxon>
        <taxon>Actinopolysporaceae</taxon>
        <taxon>Actinopolyspora</taxon>
    </lineage>
</organism>
<evidence type="ECO:0008006" key="5">
    <source>
        <dbReference type="Google" id="ProtNLM"/>
    </source>
</evidence>
<gene>
    <name evidence="1" type="ORF">CDG81_16995</name>
    <name evidence="2" type="ORF">IL38_23110</name>
</gene>
<dbReference type="EMBL" id="CP022752">
    <property type="protein sequence ID" value="ASU79686.1"/>
    <property type="molecule type" value="Genomic_DNA"/>
</dbReference>
<dbReference type="InterPro" id="IPR037883">
    <property type="entry name" value="Knr4/Smi1-like_sf"/>
</dbReference>
<dbReference type="KEGG" id="aey:CDG81_16995"/>
<evidence type="ECO:0000313" key="4">
    <source>
        <dbReference type="Proteomes" id="UP000215043"/>
    </source>
</evidence>
<dbReference type="RefSeq" id="WP_043578219.1">
    <property type="nucleotide sequence ID" value="NZ_CP022752.1"/>
</dbReference>
<protein>
    <recommendedName>
        <fullName evidence="5">SMI1/KNR4 family protein</fullName>
    </recommendedName>
</protein>
<proteinExistence type="predicted"/>
<name>A0A099D122_9ACTN</name>
<dbReference type="OrthoDB" id="5572373at2"/>
<evidence type="ECO:0000313" key="2">
    <source>
        <dbReference type="EMBL" id="KGI79497.1"/>
    </source>
</evidence>
<dbReference type="AlphaFoldDB" id="A0A099D122"/>
<accession>A0A099D122</accession>
<dbReference type="Proteomes" id="UP000029737">
    <property type="component" value="Unassembled WGS sequence"/>
</dbReference>